<name>A0A7S3VIM7_DUNTE</name>
<evidence type="ECO:0000256" key="1">
    <source>
        <dbReference type="SAM" id="MobiDB-lite"/>
    </source>
</evidence>
<sequence>MQASPAPLALPLPSIMQVVQGGPQSVPMCSNQGSLPSILQTTQRFLTQCAAIRGLMAHVTCLHHRSVLSALFAAVFLRGLNPSHTLCPPCTAATTCAQSASYEEPNDMPARHSSHSRQQGEARKGSQLYLPTRAGNMSKNVHDMKCVPLMPARHLFWIDCTSGSRAQRSCTCAPCSPELLLLTQHPPKLGPPNCCAGSRAFPWPGIQHHGVCVRIMRPVSPEVSTRVT</sequence>
<accession>A0A7S3VIM7</accession>
<dbReference type="EMBL" id="HBIP01005776">
    <property type="protein sequence ID" value="CAE0487850.1"/>
    <property type="molecule type" value="Transcribed_RNA"/>
</dbReference>
<feature type="region of interest" description="Disordered" evidence="1">
    <location>
        <begin position="102"/>
        <end position="127"/>
    </location>
</feature>
<dbReference type="AlphaFoldDB" id="A0A7S3VIM7"/>
<proteinExistence type="predicted"/>
<gene>
    <name evidence="2" type="ORF">DTER00134_LOCUS2900</name>
</gene>
<reference evidence="2" key="1">
    <citation type="submission" date="2021-01" db="EMBL/GenBank/DDBJ databases">
        <authorList>
            <person name="Corre E."/>
            <person name="Pelletier E."/>
            <person name="Niang G."/>
            <person name="Scheremetjew M."/>
            <person name="Finn R."/>
            <person name="Kale V."/>
            <person name="Holt S."/>
            <person name="Cochrane G."/>
            <person name="Meng A."/>
            <person name="Brown T."/>
            <person name="Cohen L."/>
        </authorList>
    </citation>
    <scope>NUCLEOTIDE SEQUENCE</scope>
    <source>
        <strain evidence="2">CCMP1320</strain>
    </source>
</reference>
<protein>
    <submittedName>
        <fullName evidence="2">Uncharacterized protein</fullName>
    </submittedName>
</protein>
<organism evidence="2">
    <name type="scientific">Dunaliella tertiolecta</name>
    <name type="common">Green alga</name>
    <dbReference type="NCBI Taxonomy" id="3047"/>
    <lineage>
        <taxon>Eukaryota</taxon>
        <taxon>Viridiplantae</taxon>
        <taxon>Chlorophyta</taxon>
        <taxon>core chlorophytes</taxon>
        <taxon>Chlorophyceae</taxon>
        <taxon>CS clade</taxon>
        <taxon>Chlamydomonadales</taxon>
        <taxon>Dunaliellaceae</taxon>
        <taxon>Dunaliella</taxon>
    </lineage>
</organism>
<evidence type="ECO:0000313" key="2">
    <source>
        <dbReference type="EMBL" id="CAE0487850.1"/>
    </source>
</evidence>